<keyword evidence="3" id="KW-1185">Reference proteome</keyword>
<evidence type="ECO:0000256" key="1">
    <source>
        <dbReference type="SAM" id="MobiDB-lite"/>
    </source>
</evidence>
<evidence type="ECO:0000313" key="3">
    <source>
        <dbReference type="Proteomes" id="UP000822688"/>
    </source>
</evidence>
<comment type="caution">
    <text evidence="2">The sequence shown here is derived from an EMBL/GenBank/DDBJ whole genome shotgun (WGS) entry which is preliminary data.</text>
</comment>
<name>A0A8T0HYB6_CERPU</name>
<dbReference type="AlphaFoldDB" id="A0A8T0HYB6"/>
<feature type="region of interest" description="Disordered" evidence="1">
    <location>
        <begin position="45"/>
        <end position="64"/>
    </location>
</feature>
<dbReference type="Proteomes" id="UP000822688">
    <property type="component" value="Chromosome 5"/>
</dbReference>
<protein>
    <submittedName>
        <fullName evidence="2">Uncharacterized protein</fullName>
    </submittedName>
</protein>
<dbReference type="EMBL" id="CM026425">
    <property type="protein sequence ID" value="KAG0576124.1"/>
    <property type="molecule type" value="Genomic_DNA"/>
</dbReference>
<feature type="non-terminal residue" evidence="2">
    <location>
        <position position="1"/>
    </location>
</feature>
<gene>
    <name evidence="2" type="ORF">KC19_5G057700</name>
</gene>
<evidence type="ECO:0000313" key="2">
    <source>
        <dbReference type="EMBL" id="KAG0576124.1"/>
    </source>
</evidence>
<feature type="compositionally biased region" description="Polar residues" evidence="1">
    <location>
        <begin position="1"/>
        <end position="11"/>
    </location>
</feature>
<feature type="region of interest" description="Disordered" evidence="1">
    <location>
        <begin position="1"/>
        <end position="33"/>
    </location>
</feature>
<proteinExistence type="predicted"/>
<organism evidence="2 3">
    <name type="scientific">Ceratodon purpureus</name>
    <name type="common">Fire moss</name>
    <name type="synonym">Dicranum purpureum</name>
    <dbReference type="NCBI Taxonomy" id="3225"/>
    <lineage>
        <taxon>Eukaryota</taxon>
        <taxon>Viridiplantae</taxon>
        <taxon>Streptophyta</taxon>
        <taxon>Embryophyta</taxon>
        <taxon>Bryophyta</taxon>
        <taxon>Bryophytina</taxon>
        <taxon>Bryopsida</taxon>
        <taxon>Dicranidae</taxon>
        <taxon>Pseudoditrichales</taxon>
        <taxon>Ditrichaceae</taxon>
        <taxon>Ceratodon</taxon>
    </lineage>
</organism>
<feature type="compositionally biased region" description="Polar residues" evidence="1">
    <location>
        <begin position="21"/>
        <end position="32"/>
    </location>
</feature>
<sequence>VSYYTSSSSKYCNPRAHRQDPPSTGTTSQLGSQFGDLDLDVFSADVSPITEPSPTEHDLPTTQDEDLSYIFNIFGV</sequence>
<accession>A0A8T0HYB6</accession>
<reference evidence="2" key="1">
    <citation type="submission" date="2020-06" db="EMBL/GenBank/DDBJ databases">
        <title>WGS assembly of Ceratodon purpureus strain R40.</title>
        <authorList>
            <person name="Carey S.B."/>
            <person name="Jenkins J."/>
            <person name="Shu S."/>
            <person name="Lovell J.T."/>
            <person name="Sreedasyam A."/>
            <person name="Maumus F."/>
            <person name="Tiley G.P."/>
            <person name="Fernandez-Pozo N."/>
            <person name="Barry K."/>
            <person name="Chen C."/>
            <person name="Wang M."/>
            <person name="Lipzen A."/>
            <person name="Daum C."/>
            <person name="Saski C.A."/>
            <person name="Payton A.C."/>
            <person name="Mcbreen J.C."/>
            <person name="Conrad R.E."/>
            <person name="Kollar L.M."/>
            <person name="Olsson S."/>
            <person name="Huttunen S."/>
            <person name="Landis J.B."/>
            <person name="Wickett N.J."/>
            <person name="Johnson M.G."/>
            <person name="Rensing S.A."/>
            <person name="Grimwood J."/>
            <person name="Schmutz J."/>
            <person name="Mcdaniel S.F."/>
        </authorList>
    </citation>
    <scope>NUCLEOTIDE SEQUENCE</scope>
    <source>
        <strain evidence="2">R40</strain>
    </source>
</reference>